<reference evidence="1" key="1">
    <citation type="submission" date="2014-09" db="EMBL/GenBank/DDBJ databases">
        <authorList>
            <person name="Magalhaes I.L.F."/>
            <person name="Oliveira U."/>
            <person name="Santos F.R."/>
            <person name="Vidigal T.H.D.A."/>
            <person name="Brescovit A.D."/>
            <person name="Santos A.J."/>
        </authorList>
    </citation>
    <scope>NUCLEOTIDE SEQUENCE</scope>
    <source>
        <tissue evidence="1">Shoot tissue taken approximately 20 cm above the soil surface</tissue>
    </source>
</reference>
<accession>A0A0A8Z102</accession>
<dbReference type="AlphaFoldDB" id="A0A0A8Z102"/>
<organism evidence="1">
    <name type="scientific">Arundo donax</name>
    <name type="common">Giant reed</name>
    <name type="synonym">Donax arundinaceus</name>
    <dbReference type="NCBI Taxonomy" id="35708"/>
    <lineage>
        <taxon>Eukaryota</taxon>
        <taxon>Viridiplantae</taxon>
        <taxon>Streptophyta</taxon>
        <taxon>Embryophyta</taxon>
        <taxon>Tracheophyta</taxon>
        <taxon>Spermatophyta</taxon>
        <taxon>Magnoliopsida</taxon>
        <taxon>Liliopsida</taxon>
        <taxon>Poales</taxon>
        <taxon>Poaceae</taxon>
        <taxon>PACMAD clade</taxon>
        <taxon>Arundinoideae</taxon>
        <taxon>Arundineae</taxon>
        <taxon>Arundo</taxon>
    </lineage>
</organism>
<sequence length="18" mass="2197">MKLLVLRASVEFLLWKLH</sequence>
<proteinExistence type="predicted"/>
<protein>
    <submittedName>
        <fullName evidence="1">Uncharacterized protein</fullName>
    </submittedName>
</protein>
<name>A0A0A8Z102_ARUDO</name>
<reference evidence="1" key="2">
    <citation type="journal article" date="2015" name="Data Brief">
        <title>Shoot transcriptome of the giant reed, Arundo donax.</title>
        <authorList>
            <person name="Barrero R.A."/>
            <person name="Guerrero F.D."/>
            <person name="Moolhuijzen P."/>
            <person name="Goolsby J.A."/>
            <person name="Tidwell J."/>
            <person name="Bellgard S.E."/>
            <person name="Bellgard M.I."/>
        </authorList>
    </citation>
    <scope>NUCLEOTIDE SEQUENCE</scope>
    <source>
        <tissue evidence="1">Shoot tissue taken approximately 20 cm above the soil surface</tissue>
    </source>
</reference>
<evidence type="ECO:0000313" key="1">
    <source>
        <dbReference type="EMBL" id="JAD32481.1"/>
    </source>
</evidence>
<dbReference type="EMBL" id="GBRH01265414">
    <property type="protein sequence ID" value="JAD32481.1"/>
    <property type="molecule type" value="Transcribed_RNA"/>
</dbReference>